<feature type="domain" description="PpiC" evidence="12">
    <location>
        <begin position="344"/>
        <end position="437"/>
    </location>
</feature>
<dbReference type="OrthoDB" id="9812372at2"/>
<gene>
    <name evidence="13" type="ORF">BSZ36_08150</name>
</gene>
<evidence type="ECO:0000256" key="1">
    <source>
        <dbReference type="ARBA" id="ARBA00004382"/>
    </source>
</evidence>
<evidence type="ECO:0000256" key="7">
    <source>
        <dbReference type="ARBA" id="ARBA00023186"/>
    </source>
</evidence>
<dbReference type="Pfam" id="PF13616">
    <property type="entry name" value="Rotamase_3"/>
    <property type="match status" value="1"/>
</dbReference>
<keyword evidence="2" id="KW-1003">Cell membrane</keyword>
<keyword evidence="14" id="KW-1185">Reference proteome</keyword>
<dbReference type="Proteomes" id="UP000216446">
    <property type="component" value="Unassembled WGS sequence"/>
</dbReference>
<keyword evidence="11" id="KW-0413">Isomerase</keyword>
<keyword evidence="5" id="KW-1133">Transmembrane helix</keyword>
<dbReference type="InterPro" id="IPR046357">
    <property type="entry name" value="PPIase_dom_sf"/>
</dbReference>
<evidence type="ECO:0000313" key="13">
    <source>
        <dbReference type="EMBL" id="OZC02947.1"/>
    </source>
</evidence>
<dbReference type="PANTHER" id="PTHR47529">
    <property type="entry name" value="PEPTIDYL-PROLYL CIS-TRANS ISOMERASE D"/>
    <property type="match status" value="1"/>
</dbReference>
<evidence type="ECO:0000256" key="5">
    <source>
        <dbReference type="ARBA" id="ARBA00022989"/>
    </source>
</evidence>
<evidence type="ECO:0000256" key="6">
    <source>
        <dbReference type="ARBA" id="ARBA00023136"/>
    </source>
</evidence>
<dbReference type="EMBL" id="MQWB01000001">
    <property type="protein sequence ID" value="OZC02947.1"/>
    <property type="molecule type" value="Genomic_DNA"/>
</dbReference>
<keyword evidence="11" id="KW-0697">Rotamase</keyword>
<evidence type="ECO:0000256" key="10">
    <source>
        <dbReference type="ARBA" id="ARBA00042775"/>
    </source>
</evidence>
<evidence type="ECO:0000256" key="11">
    <source>
        <dbReference type="PROSITE-ProRule" id="PRU00278"/>
    </source>
</evidence>
<dbReference type="SUPFAM" id="SSF54534">
    <property type="entry name" value="FKBP-like"/>
    <property type="match status" value="2"/>
</dbReference>
<keyword evidence="6" id="KW-0472">Membrane</keyword>
<dbReference type="InterPro" id="IPR027304">
    <property type="entry name" value="Trigger_fact/SurA_dom_sf"/>
</dbReference>
<comment type="similarity">
    <text evidence="8">Belongs to the PpiD chaperone family.</text>
</comment>
<evidence type="ECO:0000256" key="2">
    <source>
        <dbReference type="ARBA" id="ARBA00022475"/>
    </source>
</evidence>
<dbReference type="Gene3D" id="3.10.50.40">
    <property type="match status" value="1"/>
</dbReference>
<keyword evidence="7" id="KW-0143">Chaperone</keyword>
<evidence type="ECO:0000313" key="14">
    <source>
        <dbReference type="Proteomes" id="UP000216446"/>
    </source>
</evidence>
<keyword evidence="4" id="KW-0812">Transmembrane</keyword>
<dbReference type="AlphaFoldDB" id="A0A259TZC3"/>
<reference evidence="13 14" key="1">
    <citation type="submission" date="2016-11" db="EMBL/GenBank/DDBJ databases">
        <title>Study of marine rhodopsin-containing bacteria.</title>
        <authorList>
            <person name="Yoshizawa S."/>
            <person name="Kumagai Y."/>
            <person name="Kogure K."/>
        </authorList>
    </citation>
    <scope>NUCLEOTIDE SEQUENCE [LARGE SCALE GENOMIC DNA]</scope>
    <source>
        <strain evidence="13 14">SG-29</strain>
    </source>
</reference>
<dbReference type="SUPFAM" id="SSF109998">
    <property type="entry name" value="Triger factor/SurA peptide-binding domain-like"/>
    <property type="match status" value="1"/>
</dbReference>
<dbReference type="PROSITE" id="PS50198">
    <property type="entry name" value="PPIC_PPIASE_2"/>
    <property type="match status" value="1"/>
</dbReference>
<accession>A0A259TZC3</accession>
<dbReference type="PANTHER" id="PTHR47529:SF1">
    <property type="entry name" value="PERIPLASMIC CHAPERONE PPID"/>
    <property type="match status" value="1"/>
</dbReference>
<sequence length="694" mass="75414">MGMMVKIRQKVGSAMIFVLVLAFGGLWMLQDSGVFDAIGGGPQGSSIARVDGIDVSAELFDQAVEQRVQLYEQQGIEVTETVRAQIETEVFDALVDNALREKEMERLGIEVSDAEVTDLITGANPDPLILQLFPDGQGGVDRASIRELVDRASDDPQLRTQLVGLQEQIRQGRRQAKLDAMVNASVRVSSAEIEREFVRRARRAAVQYVALRYADVADSEVEISDADLQSYYRENSDDYEREATSTVEYVSFPKTPTAADSAKALNELREIRSGLAAAQDPGAFASQYTFGAVTAPEFTPAADLPPKLADAIYSNVQVGRVVGPVVAGGEAAVVKITGVRDAEDPIVHARHILLPATQAAQANSLKARIQSGEISFEDAARQNSIDDANKATGGDLGWFSRGRMVRPFEEAVFAAPVGTVVGPVETQFGLHLVRVEARANQQAQIVRITRPVQGDYTKIRDRAEDFQVFTEEEGLVFADAAREQNLQTTSVLVTEDQNALPNLQVGRDFFRFVRGAKVGDLSDPLDAGDQIIVARLAEKIPAGTRPFEEVESQVRSEVLIAKKRAVQAERLRAAATSTASLNAIAQASGGTVQTVEALTLANPTVPGFGREPRLVGAAFGLRPGQRSGVIEGENAAFVVRTTGLRGGLPNEMTDQTRDQIATQLLQRKRQQVQQAWLQALRDGADIEDYRSRFL</sequence>
<evidence type="ECO:0000256" key="8">
    <source>
        <dbReference type="ARBA" id="ARBA00038408"/>
    </source>
</evidence>
<protein>
    <recommendedName>
        <fullName evidence="9">Periplasmic chaperone PpiD</fullName>
    </recommendedName>
    <alternativeName>
        <fullName evidence="10">Periplasmic folding chaperone</fullName>
    </alternativeName>
</protein>
<comment type="caution">
    <text evidence="13">The sequence shown here is derived from an EMBL/GenBank/DDBJ whole genome shotgun (WGS) entry which is preliminary data.</text>
</comment>
<keyword evidence="3" id="KW-0997">Cell inner membrane</keyword>
<comment type="subcellular location">
    <subcellularLocation>
        <location evidence="1">Cell inner membrane</location>
        <topology evidence="1">Single-pass type II membrane protein</topology>
        <orientation evidence="1">Periplasmic side</orientation>
    </subcellularLocation>
</comment>
<dbReference type="Pfam" id="PF13623">
    <property type="entry name" value="SurA_N_2"/>
    <property type="match status" value="1"/>
</dbReference>
<dbReference type="InterPro" id="IPR052029">
    <property type="entry name" value="PpiD_chaperone"/>
</dbReference>
<evidence type="ECO:0000256" key="9">
    <source>
        <dbReference type="ARBA" id="ARBA00040743"/>
    </source>
</evidence>
<dbReference type="InParanoid" id="A0A259TZC3"/>
<evidence type="ECO:0000256" key="3">
    <source>
        <dbReference type="ARBA" id="ARBA00022519"/>
    </source>
</evidence>
<dbReference type="GO" id="GO:0003755">
    <property type="term" value="F:peptidyl-prolyl cis-trans isomerase activity"/>
    <property type="evidence" value="ECO:0007669"/>
    <property type="project" value="UniProtKB-KW"/>
</dbReference>
<organism evidence="13 14">
    <name type="scientific">Rubricoccus marinus</name>
    <dbReference type="NCBI Taxonomy" id="716817"/>
    <lineage>
        <taxon>Bacteria</taxon>
        <taxon>Pseudomonadati</taxon>
        <taxon>Rhodothermota</taxon>
        <taxon>Rhodothermia</taxon>
        <taxon>Rhodothermales</taxon>
        <taxon>Rubricoccaceae</taxon>
        <taxon>Rubricoccus</taxon>
    </lineage>
</organism>
<dbReference type="Pfam" id="PF13145">
    <property type="entry name" value="Rotamase_2"/>
    <property type="match status" value="1"/>
</dbReference>
<proteinExistence type="inferred from homology"/>
<evidence type="ECO:0000256" key="4">
    <source>
        <dbReference type="ARBA" id="ARBA00022692"/>
    </source>
</evidence>
<dbReference type="InterPro" id="IPR000297">
    <property type="entry name" value="PPIase_PpiC"/>
</dbReference>
<evidence type="ECO:0000259" key="12">
    <source>
        <dbReference type="PROSITE" id="PS50198"/>
    </source>
</evidence>
<name>A0A259TZC3_9BACT</name>
<dbReference type="GO" id="GO:0005886">
    <property type="term" value="C:plasma membrane"/>
    <property type="evidence" value="ECO:0007669"/>
    <property type="project" value="UniProtKB-SubCell"/>
</dbReference>